<evidence type="ECO:0000313" key="4">
    <source>
        <dbReference type="Proteomes" id="UP000027982"/>
    </source>
</evidence>
<dbReference type="RefSeq" id="WP_025229270.1">
    <property type="nucleotide sequence ID" value="NZ_CP007139.1"/>
</dbReference>
<feature type="compositionally biased region" description="Gly residues" evidence="1">
    <location>
        <begin position="60"/>
        <end position="72"/>
    </location>
</feature>
<organism evidence="3 4">
    <name type="scientific">Fimbriimonas ginsengisoli Gsoil 348</name>
    <dbReference type="NCBI Taxonomy" id="661478"/>
    <lineage>
        <taxon>Bacteria</taxon>
        <taxon>Bacillati</taxon>
        <taxon>Armatimonadota</taxon>
        <taxon>Fimbriimonadia</taxon>
        <taxon>Fimbriimonadales</taxon>
        <taxon>Fimbriimonadaceae</taxon>
        <taxon>Fimbriimonas</taxon>
    </lineage>
</organism>
<dbReference type="AlphaFoldDB" id="A0A068NYA5"/>
<proteinExistence type="predicted"/>
<gene>
    <name evidence="3" type="ORF">OP10G_3426</name>
</gene>
<evidence type="ECO:0000256" key="2">
    <source>
        <dbReference type="SAM" id="SignalP"/>
    </source>
</evidence>
<feature type="chain" id="PRO_5001654028" description="Lipoprotein" evidence="2">
    <location>
        <begin position="29"/>
        <end position="72"/>
    </location>
</feature>
<accession>A0A068NYA5</accession>
<keyword evidence="2" id="KW-0732">Signal</keyword>
<feature type="region of interest" description="Disordered" evidence="1">
    <location>
        <begin position="22"/>
        <end position="72"/>
    </location>
</feature>
<name>A0A068NYA5_FIMGI</name>
<sequence>MRKLATFTSALLLAAALVGCGSSGESEADKKLDTAAPTANVPVPENATSGSHRAKPPGGGPGGPGGPAAAGK</sequence>
<keyword evidence="4" id="KW-1185">Reference proteome</keyword>
<dbReference type="EMBL" id="CP007139">
    <property type="protein sequence ID" value="AIE86794.1"/>
    <property type="molecule type" value="Genomic_DNA"/>
</dbReference>
<reference evidence="3 4" key="1">
    <citation type="journal article" date="2014" name="PLoS ONE">
        <title>The first complete genome sequence of the class fimbriimonadia in the phylum armatimonadetes.</title>
        <authorList>
            <person name="Hu Z.Y."/>
            <person name="Wang Y.Z."/>
            <person name="Im W.T."/>
            <person name="Wang S.Y."/>
            <person name="Zhao G.P."/>
            <person name="Zheng H.J."/>
            <person name="Quan Z.X."/>
        </authorList>
    </citation>
    <scope>NUCLEOTIDE SEQUENCE [LARGE SCALE GENOMIC DNA]</scope>
    <source>
        <strain evidence="3">Gsoil 348</strain>
    </source>
</reference>
<dbReference type="STRING" id="661478.OP10G_3426"/>
<dbReference type="HOGENOM" id="CLU_2716501_0_0_0"/>
<evidence type="ECO:0000256" key="1">
    <source>
        <dbReference type="SAM" id="MobiDB-lite"/>
    </source>
</evidence>
<evidence type="ECO:0000313" key="3">
    <source>
        <dbReference type="EMBL" id="AIE86794.1"/>
    </source>
</evidence>
<dbReference type="PROSITE" id="PS51257">
    <property type="entry name" value="PROKAR_LIPOPROTEIN"/>
    <property type="match status" value="1"/>
</dbReference>
<dbReference type="KEGG" id="fgi:OP10G_3426"/>
<protein>
    <recommendedName>
        <fullName evidence="5">Lipoprotein</fullName>
    </recommendedName>
</protein>
<evidence type="ECO:0008006" key="5">
    <source>
        <dbReference type="Google" id="ProtNLM"/>
    </source>
</evidence>
<dbReference type="Proteomes" id="UP000027982">
    <property type="component" value="Chromosome"/>
</dbReference>
<feature type="signal peptide" evidence="2">
    <location>
        <begin position="1"/>
        <end position="28"/>
    </location>
</feature>